<dbReference type="EMBL" id="UINC01161095">
    <property type="protein sequence ID" value="SVD60087.1"/>
    <property type="molecule type" value="Genomic_DNA"/>
</dbReference>
<sequence>MSEFENSQTVSYAVFFCTLVVVLLTLIPIIFPALYSSFFGMFTENLNPFELGYQSAFFIVSNILILGFGVAYYKKKIPSLVYDIVEKIRTFEISKRVSIISLAVILVIYIGLTAPELSIDESSLWSDYDAVLIPALEIWPFGESDDIYVQEQNDRYVRMFLLDVSL</sequence>
<keyword evidence="1" id="KW-1133">Transmembrane helix</keyword>
<dbReference type="AlphaFoldDB" id="A0A382WMK0"/>
<accession>A0A382WMK0</accession>
<evidence type="ECO:0000256" key="1">
    <source>
        <dbReference type="SAM" id="Phobius"/>
    </source>
</evidence>
<organism evidence="2">
    <name type="scientific">marine metagenome</name>
    <dbReference type="NCBI Taxonomy" id="408172"/>
    <lineage>
        <taxon>unclassified sequences</taxon>
        <taxon>metagenomes</taxon>
        <taxon>ecological metagenomes</taxon>
    </lineage>
</organism>
<proteinExistence type="predicted"/>
<keyword evidence="1" id="KW-0472">Membrane</keyword>
<gene>
    <name evidence="2" type="ORF">METZ01_LOCUS412941</name>
</gene>
<feature type="transmembrane region" description="Helical" evidence="1">
    <location>
        <begin position="55"/>
        <end position="73"/>
    </location>
</feature>
<feature type="transmembrane region" description="Helical" evidence="1">
    <location>
        <begin position="12"/>
        <end position="35"/>
    </location>
</feature>
<feature type="non-terminal residue" evidence="2">
    <location>
        <position position="1"/>
    </location>
</feature>
<evidence type="ECO:0000313" key="2">
    <source>
        <dbReference type="EMBL" id="SVD60087.1"/>
    </source>
</evidence>
<name>A0A382WMK0_9ZZZZ</name>
<protein>
    <submittedName>
        <fullName evidence="2">Uncharacterized protein</fullName>
    </submittedName>
</protein>
<reference evidence="2" key="1">
    <citation type="submission" date="2018-05" db="EMBL/GenBank/DDBJ databases">
        <authorList>
            <person name="Lanie J.A."/>
            <person name="Ng W.-L."/>
            <person name="Kazmierczak K.M."/>
            <person name="Andrzejewski T.M."/>
            <person name="Davidsen T.M."/>
            <person name="Wayne K.J."/>
            <person name="Tettelin H."/>
            <person name="Glass J.I."/>
            <person name="Rusch D."/>
            <person name="Podicherti R."/>
            <person name="Tsui H.-C.T."/>
            <person name="Winkler M.E."/>
        </authorList>
    </citation>
    <scope>NUCLEOTIDE SEQUENCE</scope>
</reference>
<keyword evidence="1" id="KW-0812">Transmembrane</keyword>
<feature type="transmembrane region" description="Helical" evidence="1">
    <location>
        <begin position="93"/>
        <end position="112"/>
    </location>
</feature>
<feature type="non-terminal residue" evidence="2">
    <location>
        <position position="166"/>
    </location>
</feature>